<feature type="domain" description="Mor transcription activator" evidence="1">
    <location>
        <begin position="10"/>
        <end position="113"/>
    </location>
</feature>
<sequence length="115" mass="13274">MIDKPNEITRIPEIINDLAYHASEVLVESINLDSESAANIGQAIADRMMRNWGGQSIYFPKGISGRASERDYKIYSECDGRNYADLAKKYNLTLQWIYKIVKRVHKEKLDHQRSV</sequence>
<dbReference type="Gene3D" id="1.10.10.60">
    <property type="entry name" value="Homeodomain-like"/>
    <property type="match status" value="1"/>
</dbReference>
<dbReference type="PANTHER" id="PTHR37812:SF1">
    <property type="entry name" value="MU-LIKE PROPHAGE FLUMU PROTEIN C"/>
    <property type="match status" value="1"/>
</dbReference>
<keyword evidence="2" id="KW-0238">DNA-binding</keyword>
<proteinExistence type="predicted"/>
<name>A0AAE4DSL4_9ENTR</name>
<dbReference type="InterPro" id="IPR052411">
    <property type="entry name" value="c-mor_Regulatory_Protein"/>
</dbReference>
<dbReference type="InterPro" id="IPR014875">
    <property type="entry name" value="Mor_transcription_activator"/>
</dbReference>
<gene>
    <name evidence="2" type="ORF">MX989_01265</name>
</gene>
<comment type="caution">
    <text evidence="2">The sequence shown here is derived from an EMBL/GenBank/DDBJ whole genome shotgun (WGS) entry which is preliminary data.</text>
</comment>
<evidence type="ECO:0000259" key="1">
    <source>
        <dbReference type="Pfam" id="PF08765"/>
    </source>
</evidence>
<reference evidence="2" key="1">
    <citation type="submission" date="2022-11" db="EMBL/GenBank/DDBJ databases">
        <title>blaNDM-1 and qnrB1 co-producing ST413 Enterobacter.</title>
        <authorList>
            <person name="Halder G."/>
            <person name="Chaudhuri B."/>
            <person name="Dutta S."/>
        </authorList>
    </citation>
    <scope>NUCLEOTIDE SEQUENCE</scope>
    <source>
        <strain evidence="2">PEER684</strain>
    </source>
</reference>
<dbReference type="EMBL" id="JALLIR010000001">
    <property type="protein sequence ID" value="MDR9944726.1"/>
    <property type="molecule type" value="Genomic_DNA"/>
</dbReference>
<protein>
    <submittedName>
        <fullName evidence="2">DNA-binding protein</fullName>
    </submittedName>
</protein>
<evidence type="ECO:0000313" key="3">
    <source>
        <dbReference type="Proteomes" id="UP001185068"/>
    </source>
</evidence>
<organism evidence="2 3">
    <name type="scientific">Enterobacter sichuanensis</name>
    <dbReference type="NCBI Taxonomy" id="2071710"/>
    <lineage>
        <taxon>Bacteria</taxon>
        <taxon>Pseudomonadati</taxon>
        <taxon>Pseudomonadota</taxon>
        <taxon>Gammaproteobacteria</taxon>
        <taxon>Enterobacterales</taxon>
        <taxon>Enterobacteriaceae</taxon>
        <taxon>Enterobacter</taxon>
        <taxon>Enterobacter cloacae complex</taxon>
    </lineage>
</organism>
<dbReference type="PANTHER" id="PTHR37812">
    <property type="entry name" value="MU-LIKE PROPHAGE FLUMU PROTEIN C"/>
    <property type="match status" value="1"/>
</dbReference>
<dbReference type="SUPFAM" id="SSF46689">
    <property type="entry name" value="Homeodomain-like"/>
    <property type="match status" value="1"/>
</dbReference>
<dbReference type="InterPro" id="IPR009057">
    <property type="entry name" value="Homeodomain-like_sf"/>
</dbReference>
<evidence type="ECO:0000313" key="2">
    <source>
        <dbReference type="EMBL" id="MDR9944726.1"/>
    </source>
</evidence>
<accession>A0AAE4DSL4</accession>
<dbReference type="Proteomes" id="UP001185068">
    <property type="component" value="Unassembled WGS sequence"/>
</dbReference>
<dbReference type="RefSeq" id="WP_059386335.1">
    <property type="nucleotide sequence ID" value="NZ_JACWFD010000015.1"/>
</dbReference>
<dbReference type="GO" id="GO:0003677">
    <property type="term" value="F:DNA binding"/>
    <property type="evidence" value="ECO:0007669"/>
    <property type="project" value="UniProtKB-KW"/>
</dbReference>
<dbReference type="Pfam" id="PF08765">
    <property type="entry name" value="Mor"/>
    <property type="match status" value="1"/>
</dbReference>
<dbReference type="AlphaFoldDB" id="A0AAE4DSL4"/>